<proteinExistence type="predicted"/>
<accession>A0A645GKI9</accession>
<gene>
    <name evidence="1" type="ORF">SDC9_174085</name>
</gene>
<dbReference type="AlphaFoldDB" id="A0A645GKI9"/>
<organism evidence="1">
    <name type="scientific">bioreactor metagenome</name>
    <dbReference type="NCBI Taxonomy" id="1076179"/>
    <lineage>
        <taxon>unclassified sequences</taxon>
        <taxon>metagenomes</taxon>
        <taxon>ecological metagenomes</taxon>
    </lineage>
</organism>
<sequence length="66" mass="7535">MDNHINAFKCAVQTFFIADIADEVAQGRVFVAGHTHLMLFELIAAVDNDLGRMILFEHHLNKFFTE</sequence>
<reference evidence="1" key="1">
    <citation type="submission" date="2019-08" db="EMBL/GenBank/DDBJ databases">
        <authorList>
            <person name="Kucharzyk K."/>
            <person name="Murdoch R.W."/>
            <person name="Higgins S."/>
            <person name="Loffler F."/>
        </authorList>
    </citation>
    <scope>NUCLEOTIDE SEQUENCE</scope>
</reference>
<comment type="caution">
    <text evidence="1">The sequence shown here is derived from an EMBL/GenBank/DDBJ whole genome shotgun (WGS) entry which is preliminary data.</text>
</comment>
<evidence type="ECO:0000313" key="1">
    <source>
        <dbReference type="EMBL" id="MPN26660.1"/>
    </source>
</evidence>
<name>A0A645GKI9_9ZZZZ</name>
<protein>
    <submittedName>
        <fullName evidence="1">Uncharacterized protein</fullName>
    </submittedName>
</protein>
<dbReference type="EMBL" id="VSSQ01076248">
    <property type="protein sequence ID" value="MPN26660.1"/>
    <property type="molecule type" value="Genomic_DNA"/>
</dbReference>